<evidence type="ECO:0008006" key="3">
    <source>
        <dbReference type="Google" id="ProtNLM"/>
    </source>
</evidence>
<sequence length="377" mass="41263">MWNVDEPITALLLAEKAGDLVREKDASPHGIPQHVVSYHVGRYPVRLFLDATTGLPSAIEVTRVLQRANSIDLAYNAMGDLTDRIELMNYALFDGLRYPVQSDLFRNGVHLRTTVCNDLHTDAALEANAFAMPETSAPMSHVMLDDLVLGQPVGLAPDPKAPIEEIATGIVQIPGSWFSTIVRQDDGLVIIDAPISTGYSRKVLDEAARRFPGMRVKALITSTAFYWHVAGVREYAARGIPIYVRDRNVAVIRAMLDAPHTLAPDALATHPVAPIIRSVSKATTIGEGRNAIVLYPVNEGEQPMQMTWIAGAHLLHTGEMVMPLGPKGVLLQPESLLELKHSVEATPIDTDGLRMIGMHMRPTAWEMLLKTLKNTGV</sequence>
<gene>
    <name evidence="1" type="ORF">ISS97_04945</name>
</gene>
<dbReference type="InterPro" id="IPR036866">
    <property type="entry name" value="RibonucZ/Hydroxyglut_hydro"/>
</dbReference>
<dbReference type="RefSeq" id="WP_379985965.1">
    <property type="nucleotide sequence ID" value="NZ_JADIKD010000007.1"/>
</dbReference>
<evidence type="ECO:0000313" key="1">
    <source>
        <dbReference type="EMBL" id="MFK2916600.1"/>
    </source>
</evidence>
<name>A0ABW8K111_9GAMM</name>
<dbReference type="Gene3D" id="3.60.15.10">
    <property type="entry name" value="Ribonuclease Z/Hydroxyacylglutathione hydrolase-like"/>
    <property type="match status" value="1"/>
</dbReference>
<comment type="caution">
    <text evidence="1">The sequence shown here is derived from an EMBL/GenBank/DDBJ whole genome shotgun (WGS) entry which is preliminary data.</text>
</comment>
<dbReference type="EMBL" id="JADIKD010000007">
    <property type="protein sequence ID" value="MFK2916600.1"/>
    <property type="molecule type" value="Genomic_DNA"/>
</dbReference>
<dbReference type="Proteomes" id="UP001620408">
    <property type="component" value="Unassembled WGS sequence"/>
</dbReference>
<dbReference type="SUPFAM" id="SSF56281">
    <property type="entry name" value="Metallo-hydrolase/oxidoreductase"/>
    <property type="match status" value="1"/>
</dbReference>
<evidence type="ECO:0000313" key="2">
    <source>
        <dbReference type="Proteomes" id="UP001620408"/>
    </source>
</evidence>
<protein>
    <recommendedName>
        <fullName evidence="3">MBL fold metallo-hydrolase</fullName>
    </recommendedName>
</protein>
<accession>A0ABW8K111</accession>
<organism evidence="1 2">
    <name type="scientific">Dyella koreensis</name>
    <dbReference type="NCBI Taxonomy" id="311235"/>
    <lineage>
        <taxon>Bacteria</taxon>
        <taxon>Pseudomonadati</taxon>
        <taxon>Pseudomonadota</taxon>
        <taxon>Gammaproteobacteria</taxon>
        <taxon>Lysobacterales</taxon>
        <taxon>Rhodanobacteraceae</taxon>
        <taxon>Dyella</taxon>
    </lineage>
</organism>
<proteinExistence type="predicted"/>
<reference evidence="1 2" key="1">
    <citation type="submission" date="2020-10" db="EMBL/GenBank/DDBJ databases">
        <title>Phylogeny of dyella-like bacteria.</title>
        <authorList>
            <person name="Fu J."/>
        </authorList>
    </citation>
    <scope>NUCLEOTIDE SEQUENCE [LARGE SCALE GENOMIC DNA]</scope>
    <source>
        <strain evidence="1 2">BB4</strain>
    </source>
</reference>
<keyword evidence="2" id="KW-1185">Reference proteome</keyword>